<dbReference type="Proteomes" id="UP000036681">
    <property type="component" value="Unplaced"/>
</dbReference>
<keyword evidence="1" id="KW-1185">Reference proteome</keyword>
<protein>
    <submittedName>
        <fullName evidence="2">YkuD domain-containing protein</fullName>
    </submittedName>
</protein>
<accession>A0A0M3HH85</accession>
<organism evidence="1 2">
    <name type="scientific">Ascaris lumbricoides</name>
    <name type="common">Giant roundworm</name>
    <dbReference type="NCBI Taxonomy" id="6252"/>
    <lineage>
        <taxon>Eukaryota</taxon>
        <taxon>Metazoa</taxon>
        <taxon>Ecdysozoa</taxon>
        <taxon>Nematoda</taxon>
        <taxon>Chromadorea</taxon>
        <taxon>Rhabditida</taxon>
        <taxon>Spirurina</taxon>
        <taxon>Ascaridomorpha</taxon>
        <taxon>Ascaridoidea</taxon>
        <taxon>Ascarididae</taxon>
        <taxon>Ascaris</taxon>
    </lineage>
</organism>
<name>A0A0M3HH85_ASCLU</name>
<evidence type="ECO:0000313" key="1">
    <source>
        <dbReference type="Proteomes" id="UP000036681"/>
    </source>
</evidence>
<dbReference type="WBParaSite" id="ALUE_0000088001-mRNA-1">
    <property type="protein sequence ID" value="ALUE_0000088001-mRNA-1"/>
    <property type="gene ID" value="ALUE_0000088001"/>
</dbReference>
<evidence type="ECO:0000313" key="2">
    <source>
        <dbReference type="WBParaSite" id="ALUE_0000088001-mRNA-1"/>
    </source>
</evidence>
<reference evidence="2" key="1">
    <citation type="submission" date="2017-02" db="UniProtKB">
        <authorList>
            <consortium name="WormBaseParasite"/>
        </authorList>
    </citation>
    <scope>IDENTIFICATION</scope>
</reference>
<sequence>MNLKRCSQVGIAASLCSIFAILSVVRAHKDKLLSTSAHFPALLNTSFENYATVQIGSFKTSMAVLSVVDLASRDPLNSSKIIIRRRMLNPDRDEIYISQMQLMVPANITAKNPFDTSQLRPDYAKIDVAARPLIAPPFTVGSLRPDADAQSDVLVIGLGGSQMNNYLHYKFPKVTGSCIHLTPYRFAV</sequence>
<proteinExistence type="predicted"/>
<dbReference type="AlphaFoldDB" id="A0A0M3HH85"/>